<feature type="binding site" evidence="6">
    <location>
        <position position="157"/>
    </location>
    <ligand>
        <name>NAD(+)</name>
        <dbReference type="ChEBI" id="CHEBI:57540"/>
    </ligand>
</feature>
<dbReference type="GO" id="GO:0005524">
    <property type="term" value="F:ATP binding"/>
    <property type="evidence" value="ECO:0007669"/>
    <property type="project" value="UniProtKB-KW"/>
</dbReference>
<dbReference type="HAMAP" id="MF_00361">
    <property type="entry name" value="NAD_kinase"/>
    <property type="match status" value="1"/>
</dbReference>
<reference evidence="7 8" key="1">
    <citation type="journal article" date="2016" name="Nat. Commun.">
        <title>Thousands of microbial genomes shed light on interconnected biogeochemical processes in an aquifer system.</title>
        <authorList>
            <person name="Anantharaman K."/>
            <person name="Brown C.T."/>
            <person name="Hug L.A."/>
            <person name="Sharon I."/>
            <person name="Castelle C.J."/>
            <person name="Probst A.J."/>
            <person name="Thomas B.C."/>
            <person name="Singh A."/>
            <person name="Wilkins M.J."/>
            <person name="Karaoz U."/>
            <person name="Brodie E.L."/>
            <person name="Williams K.H."/>
            <person name="Hubbard S.S."/>
            <person name="Banfield J.F."/>
        </authorList>
    </citation>
    <scope>NUCLEOTIDE SEQUENCE [LARGE SCALE GENOMIC DNA]</scope>
</reference>
<keyword evidence="6" id="KW-0067">ATP-binding</keyword>
<evidence type="ECO:0000313" key="8">
    <source>
        <dbReference type="Proteomes" id="UP000176893"/>
    </source>
</evidence>
<dbReference type="EMBL" id="MGJB01000008">
    <property type="protein sequence ID" value="OGM98826.1"/>
    <property type="molecule type" value="Genomic_DNA"/>
</dbReference>
<comment type="caution">
    <text evidence="6">Lacks conserved residue(s) required for the propagation of feature annotation.</text>
</comment>
<feature type="binding site" evidence="6">
    <location>
        <begin position="170"/>
        <end position="175"/>
    </location>
    <ligand>
        <name>NAD(+)</name>
        <dbReference type="ChEBI" id="CHEBI:57540"/>
    </ligand>
</feature>
<sequence>MVIKSQFPHKFYVVYHPSNKRALLWATRIKAFIKKRFPDLKIDPNKPDLIIVLGGDGTILEAARKYHRLGSVILGLNLGNIGFLASARQEKDFLKVLSSFLKGKYDITERMMVLAEVERKGKTIFRTEALNEVVIKNPLGMVELEAKVSNHPVQHIRGTGLLVATATGSTAYNLSAHGPIVMPDIKCFIITELLDHDIPSPSVVVKYNNTINIKVLSYRKTGIISLSKTNKKVDVILIGDGESAFPLEKNDQIIIKNSPHLVKFAEFEKHYFFKSLKEKFGFK</sequence>
<accession>A0A1F8ED82</accession>
<evidence type="ECO:0000256" key="3">
    <source>
        <dbReference type="ARBA" id="ARBA00022857"/>
    </source>
</evidence>
<dbReference type="GO" id="GO:0003951">
    <property type="term" value="F:NAD+ kinase activity"/>
    <property type="evidence" value="ECO:0007669"/>
    <property type="project" value="UniProtKB-UniRule"/>
</dbReference>
<dbReference type="Gene3D" id="3.40.50.10330">
    <property type="entry name" value="Probable inorganic polyphosphate/atp-NAD kinase, domain 1"/>
    <property type="match status" value="1"/>
</dbReference>
<comment type="function">
    <text evidence="6">Involved in the regulation of the intracellular balance of NAD and NADP, and is a key enzyme in the biosynthesis of NADP. Catalyzes specifically the phosphorylation on 2'-hydroxyl of the adenosine moiety of NAD to yield NADP.</text>
</comment>
<dbReference type="GO" id="GO:0046872">
    <property type="term" value="F:metal ion binding"/>
    <property type="evidence" value="ECO:0007669"/>
    <property type="project" value="UniProtKB-UniRule"/>
</dbReference>
<protein>
    <recommendedName>
        <fullName evidence="6">NAD kinase</fullName>
        <ecNumber evidence="6">2.7.1.23</ecNumber>
    </recommendedName>
    <alternativeName>
        <fullName evidence="6">ATP-dependent NAD kinase</fullName>
    </alternativeName>
</protein>
<dbReference type="Pfam" id="PF20143">
    <property type="entry name" value="NAD_kinase_C"/>
    <property type="match status" value="1"/>
</dbReference>
<dbReference type="SUPFAM" id="SSF111331">
    <property type="entry name" value="NAD kinase/diacylglycerol kinase-like"/>
    <property type="match status" value="1"/>
</dbReference>
<evidence type="ECO:0000256" key="5">
    <source>
        <dbReference type="ARBA" id="ARBA00047925"/>
    </source>
</evidence>
<keyword evidence="4 6" id="KW-0520">NAD</keyword>
<feature type="binding site" evidence="6">
    <location>
        <position position="194"/>
    </location>
    <ligand>
        <name>NAD(+)</name>
        <dbReference type="ChEBI" id="CHEBI:57540"/>
    </ligand>
</feature>
<comment type="catalytic activity">
    <reaction evidence="5 6">
        <text>NAD(+) + ATP = ADP + NADP(+) + H(+)</text>
        <dbReference type="Rhea" id="RHEA:18629"/>
        <dbReference type="ChEBI" id="CHEBI:15378"/>
        <dbReference type="ChEBI" id="CHEBI:30616"/>
        <dbReference type="ChEBI" id="CHEBI:57540"/>
        <dbReference type="ChEBI" id="CHEBI:58349"/>
        <dbReference type="ChEBI" id="CHEBI:456216"/>
        <dbReference type="EC" id="2.7.1.23"/>
    </reaction>
</comment>
<comment type="similarity">
    <text evidence="6">Belongs to the NAD kinase family.</text>
</comment>
<dbReference type="InterPro" id="IPR016064">
    <property type="entry name" value="NAD/diacylglycerol_kinase_sf"/>
</dbReference>
<dbReference type="GO" id="GO:0006741">
    <property type="term" value="P:NADP+ biosynthetic process"/>
    <property type="evidence" value="ECO:0007669"/>
    <property type="project" value="UniProtKB-UniRule"/>
</dbReference>
<dbReference type="GO" id="GO:0019674">
    <property type="term" value="P:NAD+ metabolic process"/>
    <property type="evidence" value="ECO:0007669"/>
    <property type="project" value="InterPro"/>
</dbReference>
<comment type="caution">
    <text evidence="7">The sequence shown here is derived from an EMBL/GenBank/DDBJ whole genome shotgun (WGS) entry which is preliminary data.</text>
</comment>
<gene>
    <name evidence="6" type="primary">nadK</name>
    <name evidence="7" type="ORF">A2649_02360</name>
</gene>
<evidence type="ECO:0000313" key="7">
    <source>
        <dbReference type="EMBL" id="OGM98826.1"/>
    </source>
</evidence>
<dbReference type="EC" id="2.7.1.23" evidence="6"/>
<comment type="subcellular location">
    <subcellularLocation>
        <location evidence="6">Cytoplasm</location>
    </subcellularLocation>
</comment>
<dbReference type="STRING" id="1802661.A2649_02360"/>
<dbReference type="PANTHER" id="PTHR20275:SF0">
    <property type="entry name" value="NAD KINASE"/>
    <property type="match status" value="1"/>
</dbReference>
<dbReference type="Gene3D" id="2.60.200.30">
    <property type="entry name" value="Probable inorganic polyphosphate/atp-NAD kinase, domain 2"/>
    <property type="match status" value="1"/>
</dbReference>
<evidence type="ECO:0000256" key="4">
    <source>
        <dbReference type="ARBA" id="ARBA00023027"/>
    </source>
</evidence>
<dbReference type="AlphaFoldDB" id="A0A1F8ED82"/>
<keyword evidence="6" id="KW-0963">Cytoplasm</keyword>
<feature type="binding site" evidence="6">
    <location>
        <begin position="56"/>
        <end position="57"/>
    </location>
    <ligand>
        <name>NAD(+)</name>
        <dbReference type="ChEBI" id="CHEBI:57540"/>
    </ligand>
</feature>
<dbReference type="InterPro" id="IPR017438">
    <property type="entry name" value="ATP-NAD_kinase_N"/>
</dbReference>
<evidence type="ECO:0000256" key="6">
    <source>
        <dbReference type="HAMAP-Rule" id="MF_00361"/>
    </source>
</evidence>
<keyword evidence="2 6" id="KW-0418">Kinase</keyword>
<dbReference type="GO" id="GO:0051287">
    <property type="term" value="F:NAD binding"/>
    <property type="evidence" value="ECO:0007669"/>
    <property type="project" value="UniProtKB-ARBA"/>
</dbReference>
<feature type="binding site" evidence="6">
    <location>
        <begin position="131"/>
        <end position="132"/>
    </location>
    <ligand>
        <name>NAD(+)</name>
        <dbReference type="ChEBI" id="CHEBI:57540"/>
    </ligand>
</feature>
<keyword evidence="1 6" id="KW-0808">Transferase</keyword>
<dbReference type="Pfam" id="PF01513">
    <property type="entry name" value="NAD_kinase"/>
    <property type="match status" value="1"/>
</dbReference>
<keyword evidence="6" id="KW-0547">Nucleotide-binding</keyword>
<organism evidence="7 8">
    <name type="scientific">Candidatus Yanofskybacteria bacterium RIFCSPHIGHO2_01_FULL_41_26</name>
    <dbReference type="NCBI Taxonomy" id="1802661"/>
    <lineage>
        <taxon>Bacteria</taxon>
        <taxon>Candidatus Yanofskyibacteriota</taxon>
    </lineage>
</organism>
<dbReference type="Proteomes" id="UP000176893">
    <property type="component" value="Unassembled WGS sequence"/>
</dbReference>
<proteinExistence type="inferred from homology"/>
<dbReference type="InterPro" id="IPR017437">
    <property type="entry name" value="ATP-NAD_kinase_PpnK-typ_C"/>
</dbReference>
<evidence type="ECO:0000256" key="1">
    <source>
        <dbReference type="ARBA" id="ARBA00022679"/>
    </source>
</evidence>
<feature type="active site" description="Proton acceptor" evidence="6">
    <location>
        <position position="56"/>
    </location>
</feature>
<dbReference type="InterPro" id="IPR002504">
    <property type="entry name" value="NADK"/>
</dbReference>
<dbReference type="PANTHER" id="PTHR20275">
    <property type="entry name" value="NAD KINASE"/>
    <property type="match status" value="1"/>
</dbReference>
<comment type="cofactor">
    <cofactor evidence="6">
        <name>a divalent metal cation</name>
        <dbReference type="ChEBI" id="CHEBI:60240"/>
    </cofactor>
</comment>
<dbReference type="GO" id="GO:0005737">
    <property type="term" value="C:cytoplasm"/>
    <property type="evidence" value="ECO:0007669"/>
    <property type="project" value="UniProtKB-SubCell"/>
</dbReference>
<name>A0A1F8ED82_9BACT</name>
<evidence type="ECO:0000256" key="2">
    <source>
        <dbReference type="ARBA" id="ARBA00022777"/>
    </source>
</evidence>
<keyword evidence="3 6" id="KW-0521">NADP</keyword>